<accession>A0A5S3YTH2</accession>
<name>A0A5S3YTH2_9GAMM</name>
<reference evidence="1 2" key="1">
    <citation type="submission" date="2017-12" db="EMBL/GenBank/DDBJ databases">
        <authorList>
            <person name="Paulsen S."/>
            <person name="Gram L.K."/>
        </authorList>
    </citation>
    <scope>NUCLEOTIDE SEQUENCE [LARGE SCALE GENOMIC DNA]</scope>
    <source>
        <strain evidence="1 2">S1189</strain>
    </source>
</reference>
<reference evidence="2" key="2">
    <citation type="submission" date="2019-06" db="EMBL/GenBank/DDBJ databases">
        <title>Co-occurence of chitin degradation, pigmentation and bioactivity in marine Pseudoalteromonas.</title>
        <authorList>
            <person name="Sonnenschein E.C."/>
            <person name="Bech P.K."/>
        </authorList>
    </citation>
    <scope>NUCLEOTIDE SEQUENCE [LARGE SCALE GENOMIC DNA]</scope>
    <source>
        <strain evidence="2">S1189</strain>
    </source>
</reference>
<dbReference type="Proteomes" id="UP000307362">
    <property type="component" value="Unassembled WGS sequence"/>
</dbReference>
<evidence type="ECO:0000313" key="1">
    <source>
        <dbReference type="EMBL" id="TMP80739.1"/>
    </source>
</evidence>
<protein>
    <submittedName>
        <fullName evidence="1">Uncharacterized protein</fullName>
    </submittedName>
</protein>
<sequence length="67" mass="7364">MSFSYLGNNNAVGSLSLAINMQQAKVRVVVGRVNDESTIENLNAPPQSGQQVSELLRKQTKLIQQFC</sequence>
<comment type="caution">
    <text evidence="1">The sequence shown here is derived from an EMBL/GenBank/DDBJ whole genome shotgun (WGS) entry which is preliminary data.</text>
</comment>
<dbReference type="AlphaFoldDB" id="A0A5S3YTH2"/>
<proteinExistence type="predicted"/>
<dbReference type="EMBL" id="PNCM01000020">
    <property type="protein sequence ID" value="TMP80739.1"/>
    <property type="molecule type" value="Genomic_DNA"/>
</dbReference>
<evidence type="ECO:0000313" key="2">
    <source>
        <dbReference type="Proteomes" id="UP000307362"/>
    </source>
</evidence>
<organism evidence="1 2">
    <name type="scientific">Pseudoalteromonas phenolica</name>
    <dbReference type="NCBI Taxonomy" id="161398"/>
    <lineage>
        <taxon>Bacteria</taxon>
        <taxon>Pseudomonadati</taxon>
        <taxon>Pseudomonadota</taxon>
        <taxon>Gammaproteobacteria</taxon>
        <taxon>Alteromonadales</taxon>
        <taxon>Pseudoalteromonadaceae</taxon>
        <taxon>Pseudoalteromonas</taxon>
    </lineage>
</organism>
<gene>
    <name evidence="1" type="ORF">CWB73_09995</name>
</gene>